<name>A0A9Q1IV15_SYNKA</name>
<evidence type="ECO:0000256" key="1">
    <source>
        <dbReference type="SAM" id="MobiDB-lite"/>
    </source>
</evidence>
<protein>
    <submittedName>
        <fullName evidence="2">Uncharacterized protein</fullName>
    </submittedName>
</protein>
<organism evidence="2 3">
    <name type="scientific">Synaphobranchus kaupii</name>
    <name type="common">Kaup's arrowtooth eel</name>
    <dbReference type="NCBI Taxonomy" id="118154"/>
    <lineage>
        <taxon>Eukaryota</taxon>
        <taxon>Metazoa</taxon>
        <taxon>Chordata</taxon>
        <taxon>Craniata</taxon>
        <taxon>Vertebrata</taxon>
        <taxon>Euteleostomi</taxon>
        <taxon>Actinopterygii</taxon>
        <taxon>Neopterygii</taxon>
        <taxon>Teleostei</taxon>
        <taxon>Anguilliformes</taxon>
        <taxon>Synaphobranchidae</taxon>
        <taxon>Synaphobranchus</taxon>
    </lineage>
</organism>
<gene>
    <name evidence="2" type="ORF">SKAU_G00216010</name>
</gene>
<sequence>MHPGGKESQITHRRVGKGRSLKQAAEKKTRLTSLTKITSTMDYRQAQAAAHCFIVKLKRHKIKLLFTAVPHDPTRPTERVIPVLTPQSTALCSIRSAVSLRHSRDAAGRERPRLLRDYCESPVDRRANVFQIADR</sequence>
<dbReference type="AlphaFoldDB" id="A0A9Q1IV15"/>
<reference evidence="2" key="1">
    <citation type="journal article" date="2023" name="Science">
        <title>Genome structures resolve the early diversification of teleost fishes.</title>
        <authorList>
            <person name="Parey E."/>
            <person name="Louis A."/>
            <person name="Montfort J."/>
            <person name="Bouchez O."/>
            <person name="Roques C."/>
            <person name="Iampietro C."/>
            <person name="Lluch J."/>
            <person name="Castinel A."/>
            <person name="Donnadieu C."/>
            <person name="Desvignes T."/>
            <person name="Floi Bucao C."/>
            <person name="Jouanno E."/>
            <person name="Wen M."/>
            <person name="Mejri S."/>
            <person name="Dirks R."/>
            <person name="Jansen H."/>
            <person name="Henkel C."/>
            <person name="Chen W.J."/>
            <person name="Zahm M."/>
            <person name="Cabau C."/>
            <person name="Klopp C."/>
            <person name="Thompson A.W."/>
            <person name="Robinson-Rechavi M."/>
            <person name="Braasch I."/>
            <person name="Lecointre G."/>
            <person name="Bobe J."/>
            <person name="Postlethwait J.H."/>
            <person name="Berthelot C."/>
            <person name="Roest Crollius H."/>
            <person name="Guiguen Y."/>
        </authorList>
    </citation>
    <scope>NUCLEOTIDE SEQUENCE</scope>
    <source>
        <strain evidence="2">WJC10195</strain>
    </source>
</reference>
<accession>A0A9Q1IV15</accession>
<dbReference type="EMBL" id="JAINUF010000007">
    <property type="protein sequence ID" value="KAJ8354034.1"/>
    <property type="molecule type" value="Genomic_DNA"/>
</dbReference>
<feature type="region of interest" description="Disordered" evidence="1">
    <location>
        <begin position="1"/>
        <end position="27"/>
    </location>
</feature>
<keyword evidence="3" id="KW-1185">Reference proteome</keyword>
<evidence type="ECO:0000313" key="3">
    <source>
        <dbReference type="Proteomes" id="UP001152622"/>
    </source>
</evidence>
<feature type="compositionally biased region" description="Basic residues" evidence="1">
    <location>
        <begin position="11"/>
        <end position="20"/>
    </location>
</feature>
<proteinExistence type="predicted"/>
<comment type="caution">
    <text evidence="2">The sequence shown here is derived from an EMBL/GenBank/DDBJ whole genome shotgun (WGS) entry which is preliminary data.</text>
</comment>
<dbReference type="Proteomes" id="UP001152622">
    <property type="component" value="Chromosome 7"/>
</dbReference>
<evidence type="ECO:0000313" key="2">
    <source>
        <dbReference type="EMBL" id="KAJ8354034.1"/>
    </source>
</evidence>